<dbReference type="EMBL" id="CCBN010000012">
    <property type="protein sequence ID" value="CDO55637.1"/>
    <property type="molecule type" value="Genomic_DNA"/>
</dbReference>
<dbReference type="GO" id="GO:0005654">
    <property type="term" value="C:nucleoplasm"/>
    <property type="evidence" value="ECO:0007669"/>
    <property type="project" value="TreeGrafter"/>
</dbReference>
<dbReference type="PANTHER" id="PTHR34832:SF1">
    <property type="entry name" value="CENTROMERE PROTEIN W"/>
    <property type="match status" value="1"/>
</dbReference>
<comment type="similarity">
    <text evidence="7">Belongs to the CENP-W/WIP1 family.</text>
</comment>
<keyword evidence="9" id="KW-1185">Reference proteome</keyword>
<dbReference type="CDD" id="cd13732">
    <property type="entry name" value="HFD_CENP-W"/>
    <property type="match status" value="1"/>
</dbReference>
<keyword evidence="4" id="KW-0995">Kinetochore</keyword>
<dbReference type="GO" id="GO:0051382">
    <property type="term" value="P:kinetochore assembly"/>
    <property type="evidence" value="ECO:0007669"/>
    <property type="project" value="TreeGrafter"/>
</dbReference>
<dbReference type="PANTHER" id="PTHR34832">
    <property type="entry name" value="CENTROMERE PROTEIN W"/>
    <property type="match status" value="1"/>
</dbReference>
<dbReference type="OrthoDB" id="2543597at2759"/>
<dbReference type="AlphaFoldDB" id="A0A0J9XFF1"/>
<dbReference type="SUPFAM" id="SSF47113">
    <property type="entry name" value="Histone-fold"/>
    <property type="match status" value="1"/>
</dbReference>
<comment type="subcellular location">
    <subcellularLocation>
        <location evidence="2">Chromosome</location>
        <location evidence="2">Centromere</location>
        <location evidence="2">Kinetochore</location>
    </subcellularLocation>
    <subcellularLocation>
        <location evidence="1">Nucleus</location>
    </subcellularLocation>
</comment>
<dbReference type="InterPro" id="IPR009072">
    <property type="entry name" value="Histone-fold"/>
</dbReference>
<name>A0A0J9XFF1_GEOCN</name>
<comment type="caution">
    <text evidence="8">The sequence shown here is derived from an EMBL/GenBank/DDBJ whole genome shotgun (WGS) entry which is preliminary data.</text>
</comment>
<keyword evidence="5" id="KW-0539">Nucleus</keyword>
<gene>
    <name evidence="8" type="ORF">BN980_GECA12s00169g</name>
</gene>
<evidence type="ECO:0000313" key="9">
    <source>
        <dbReference type="Proteomes" id="UP000242525"/>
    </source>
</evidence>
<dbReference type="GO" id="GO:0007059">
    <property type="term" value="P:chromosome segregation"/>
    <property type="evidence" value="ECO:0007669"/>
    <property type="project" value="TreeGrafter"/>
</dbReference>
<evidence type="ECO:0000256" key="1">
    <source>
        <dbReference type="ARBA" id="ARBA00004123"/>
    </source>
</evidence>
<dbReference type="GO" id="GO:0046982">
    <property type="term" value="F:protein heterodimerization activity"/>
    <property type="evidence" value="ECO:0007669"/>
    <property type="project" value="InterPro"/>
</dbReference>
<evidence type="ECO:0000256" key="6">
    <source>
        <dbReference type="ARBA" id="ARBA00023328"/>
    </source>
</evidence>
<accession>A0A0J9XFF1</accession>
<proteinExistence type="inferred from homology"/>
<keyword evidence="6" id="KW-0137">Centromere</keyword>
<evidence type="ECO:0000256" key="7">
    <source>
        <dbReference type="ARBA" id="ARBA00038432"/>
    </source>
</evidence>
<reference evidence="8" key="1">
    <citation type="submission" date="2014-03" db="EMBL/GenBank/DDBJ databases">
        <authorList>
            <person name="Casaregola S."/>
        </authorList>
    </citation>
    <scope>NUCLEOTIDE SEQUENCE [LARGE SCALE GENOMIC DNA]</scope>
    <source>
        <strain evidence="8">CLIB 918</strain>
    </source>
</reference>
<organism evidence="8 9">
    <name type="scientific">Geotrichum candidum</name>
    <name type="common">Oospora lactis</name>
    <name type="synonym">Dipodascus geotrichum</name>
    <dbReference type="NCBI Taxonomy" id="1173061"/>
    <lineage>
        <taxon>Eukaryota</taxon>
        <taxon>Fungi</taxon>
        <taxon>Dikarya</taxon>
        <taxon>Ascomycota</taxon>
        <taxon>Saccharomycotina</taxon>
        <taxon>Dipodascomycetes</taxon>
        <taxon>Dipodascales</taxon>
        <taxon>Dipodascaceae</taxon>
        <taxon>Geotrichum</taxon>
    </lineage>
</organism>
<evidence type="ECO:0000256" key="4">
    <source>
        <dbReference type="ARBA" id="ARBA00022838"/>
    </source>
</evidence>
<protein>
    <recommendedName>
        <fullName evidence="10">Transcription factor CBF/NF-Y/archaeal histone domain-containing protein</fullName>
    </recommendedName>
</protein>
<evidence type="ECO:0000256" key="3">
    <source>
        <dbReference type="ARBA" id="ARBA00022454"/>
    </source>
</evidence>
<evidence type="ECO:0008006" key="10">
    <source>
        <dbReference type="Google" id="ProtNLM"/>
    </source>
</evidence>
<dbReference type="Proteomes" id="UP000242525">
    <property type="component" value="Unassembled WGS sequence"/>
</dbReference>
<dbReference type="InterPro" id="IPR052484">
    <property type="entry name" value="CENP-W/WIP1"/>
</dbReference>
<dbReference type="GO" id="GO:0000776">
    <property type="term" value="C:kinetochore"/>
    <property type="evidence" value="ECO:0007669"/>
    <property type="project" value="UniProtKB-KW"/>
</dbReference>
<dbReference type="STRING" id="1173061.A0A0J9XFF1"/>
<evidence type="ECO:0000256" key="5">
    <source>
        <dbReference type="ARBA" id="ARBA00023242"/>
    </source>
</evidence>
<evidence type="ECO:0000313" key="8">
    <source>
        <dbReference type="EMBL" id="CDO55637.1"/>
    </source>
</evidence>
<evidence type="ECO:0000256" key="2">
    <source>
        <dbReference type="ARBA" id="ARBA00004629"/>
    </source>
</evidence>
<dbReference type="GO" id="GO:0000278">
    <property type="term" value="P:mitotic cell cycle"/>
    <property type="evidence" value="ECO:0007669"/>
    <property type="project" value="TreeGrafter"/>
</dbReference>
<keyword evidence="3" id="KW-0158">Chromosome</keyword>
<sequence>MSRLYPKSTFKRSIKEYSDGAPLTKNADALLYLDYVLFLKSLIQKAEEEAADSNEKQISRRHIEKHIQDTLREFKG</sequence>
<dbReference type="Gene3D" id="1.10.20.10">
    <property type="entry name" value="Histone, subunit A"/>
    <property type="match status" value="1"/>
</dbReference>